<dbReference type="AlphaFoldDB" id="A0A8D8T4M4"/>
<dbReference type="EMBL" id="HBUF01255426">
    <property type="protein sequence ID" value="CAG6681384.1"/>
    <property type="molecule type" value="Transcribed_RNA"/>
</dbReference>
<proteinExistence type="predicted"/>
<evidence type="ECO:0000313" key="1">
    <source>
        <dbReference type="EMBL" id="CAG6681384.1"/>
    </source>
</evidence>
<sequence>MSGFRYNNLVHWFFTRLPIMYNFQVILNQGILGKGNVGNNNRKIRDVVWTKLPRLSTRMYISSMKALERIIKLTFARAARGDRACAGVHIDILIEPSQPCPASYIKIRRT</sequence>
<reference evidence="1" key="1">
    <citation type="submission" date="2021-05" db="EMBL/GenBank/DDBJ databases">
        <authorList>
            <person name="Alioto T."/>
            <person name="Alioto T."/>
            <person name="Gomez Garrido J."/>
        </authorList>
    </citation>
    <scope>NUCLEOTIDE SEQUENCE</scope>
</reference>
<organism evidence="1">
    <name type="scientific">Cacopsylla melanoneura</name>
    <dbReference type="NCBI Taxonomy" id="428564"/>
    <lineage>
        <taxon>Eukaryota</taxon>
        <taxon>Metazoa</taxon>
        <taxon>Ecdysozoa</taxon>
        <taxon>Arthropoda</taxon>
        <taxon>Hexapoda</taxon>
        <taxon>Insecta</taxon>
        <taxon>Pterygota</taxon>
        <taxon>Neoptera</taxon>
        <taxon>Paraneoptera</taxon>
        <taxon>Hemiptera</taxon>
        <taxon>Sternorrhyncha</taxon>
        <taxon>Psylloidea</taxon>
        <taxon>Psyllidae</taxon>
        <taxon>Psyllinae</taxon>
        <taxon>Cacopsylla</taxon>
    </lineage>
</organism>
<accession>A0A8D8T4M4</accession>
<name>A0A8D8T4M4_9HEMI</name>
<protein>
    <submittedName>
        <fullName evidence="1">Uncharacterized protein</fullName>
    </submittedName>
</protein>